<proteinExistence type="predicted"/>
<evidence type="ECO:0000313" key="3">
    <source>
        <dbReference type="Proteomes" id="UP000499080"/>
    </source>
</evidence>
<protein>
    <recommendedName>
        <fullName evidence="4">RNase H type-1 domain-containing protein</fullName>
    </recommendedName>
</protein>
<sequence length="64" mass="7148">MTSLHRFSHPLAFNILELDDRLTSRVFSRLFCWIPSHVGIAGNELAENRAKSATISLNSPVPVN</sequence>
<reference evidence="1 3" key="1">
    <citation type="journal article" date="2019" name="Sci. Rep.">
        <title>Orb-weaving spider Araneus ventricosus genome elucidates the spidroin gene catalogue.</title>
        <authorList>
            <person name="Kono N."/>
            <person name="Nakamura H."/>
            <person name="Ohtoshi R."/>
            <person name="Moran D.A.P."/>
            <person name="Shinohara A."/>
            <person name="Yoshida Y."/>
            <person name="Fujiwara M."/>
            <person name="Mori M."/>
            <person name="Tomita M."/>
            <person name="Arakawa K."/>
        </authorList>
    </citation>
    <scope>NUCLEOTIDE SEQUENCE [LARGE SCALE GENOMIC DNA]</scope>
</reference>
<comment type="caution">
    <text evidence="1">The sequence shown here is derived from an EMBL/GenBank/DDBJ whole genome shotgun (WGS) entry which is preliminary data.</text>
</comment>
<organism evidence="1 3">
    <name type="scientific">Araneus ventricosus</name>
    <name type="common">Orbweaver spider</name>
    <name type="synonym">Epeira ventricosa</name>
    <dbReference type="NCBI Taxonomy" id="182803"/>
    <lineage>
        <taxon>Eukaryota</taxon>
        <taxon>Metazoa</taxon>
        <taxon>Ecdysozoa</taxon>
        <taxon>Arthropoda</taxon>
        <taxon>Chelicerata</taxon>
        <taxon>Arachnida</taxon>
        <taxon>Araneae</taxon>
        <taxon>Araneomorphae</taxon>
        <taxon>Entelegynae</taxon>
        <taxon>Araneoidea</taxon>
        <taxon>Araneidae</taxon>
        <taxon>Araneus</taxon>
    </lineage>
</organism>
<evidence type="ECO:0008006" key="4">
    <source>
        <dbReference type="Google" id="ProtNLM"/>
    </source>
</evidence>
<dbReference type="Proteomes" id="UP000499080">
    <property type="component" value="Unassembled WGS sequence"/>
</dbReference>
<dbReference type="SUPFAM" id="SSF53098">
    <property type="entry name" value="Ribonuclease H-like"/>
    <property type="match status" value="1"/>
</dbReference>
<dbReference type="InterPro" id="IPR012337">
    <property type="entry name" value="RNaseH-like_sf"/>
</dbReference>
<accession>A0A4Y2TAD5</accession>
<gene>
    <name evidence="2" type="ORF">AVEN_156033_1</name>
    <name evidence="1" type="ORF">AVEN_35990_1</name>
</gene>
<name>A0A4Y2TAD5_ARAVE</name>
<feature type="non-terminal residue" evidence="1">
    <location>
        <position position="64"/>
    </location>
</feature>
<dbReference type="OrthoDB" id="3265515at2759"/>
<evidence type="ECO:0000313" key="2">
    <source>
        <dbReference type="EMBL" id="GBO02597.1"/>
    </source>
</evidence>
<keyword evidence="3" id="KW-1185">Reference proteome</keyword>
<evidence type="ECO:0000313" key="1">
    <source>
        <dbReference type="EMBL" id="GBN97527.1"/>
    </source>
</evidence>
<dbReference type="AlphaFoldDB" id="A0A4Y2TAD5"/>
<dbReference type="EMBL" id="BGPR01030208">
    <property type="protein sequence ID" value="GBO02597.1"/>
    <property type="molecule type" value="Genomic_DNA"/>
</dbReference>
<dbReference type="EMBL" id="BGPR01027212">
    <property type="protein sequence ID" value="GBN97527.1"/>
    <property type="molecule type" value="Genomic_DNA"/>
</dbReference>